<keyword evidence="2" id="KW-1185">Reference proteome</keyword>
<dbReference type="AlphaFoldDB" id="E2SC12"/>
<sequence length="276" mass="29251">MTTPEFWRSVEAIHSTVYFAPEAKDVYQAIGLKGYWMGYAASRSAALGTPHPEVVTALFHGFAPRLIARALPDAWSMASRDEVLATRLDLARTAITRAIGSREVARTADTLGRLAGQLDLGGKTLAAAHRTVPVPADPVGRLWHAATVLREYRGDCHVAVLVSAGLDGASANALAVAAGLVPRNQWEVRGWTEDEWIAAFGRLEQFGWTEGSVVNATGRAARGRIEDATDRACGAGLDQEATARAYAVTPELTAIAQLLVDGGAIAYPNPTGVPAP</sequence>
<dbReference type="InterPro" id="IPR054058">
    <property type="entry name" value="HTH_67"/>
</dbReference>
<gene>
    <name evidence="1" type="ORF">HMPREF0063_11571</name>
</gene>
<dbReference type="STRING" id="585531.HMPREF0063_11571"/>
<evidence type="ECO:0000313" key="2">
    <source>
        <dbReference type="Proteomes" id="UP000003111"/>
    </source>
</evidence>
<dbReference type="Proteomes" id="UP000003111">
    <property type="component" value="Unassembled WGS sequence"/>
</dbReference>
<dbReference type="EMBL" id="ACLF03000005">
    <property type="protein sequence ID" value="EFQ83298.1"/>
    <property type="molecule type" value="Genomic_DNA"/>
</dbReference>
<comment type="caution">
    <text evidence="1">The sequence shown here is derived from an EMBL/GenBank/DDBJ whole genome shotgun (WGS) entry which is preliminary data.</text>
</comment>
<evidence type="ECO:0000313" key="1">
    <source>
        <dbReference type="EMBL" id="EFQ83298.1"/>
    </source>
</evidence>
<dbReference type="NCBIfam" id="NF047719">
    <property type="entry name" value="SCO6745_fam_HTH"/>
    <property type="match status" value="1"/>
</dbReference>
<reference evidence="1" key="1">
    <citation type="submission" date="2010-08" db="EMBL/GenBank/DDBJ databases">
        <authorList>
            <person name="Muzny D."/>
            <person name="Qin X."/>
            <person name="Buhay C."/>
            <person name="Dugan-Rocha S."/>
            <person name="Ding Y."/>
            <person name="Chen G."/>
            <person name="Hawes A."/>
            <person name="Holder M."/>
            <person name="Jhangiani S."/>
            <person name="Johnson A."/>
            <person name="Khan Z."/>
            <person name="Li Z."/>
            <person name="Liu W."/>
            <person name="Liu X."/>
            <person name="Perez L."/>
            <person name="Shen H."/>
            <person name="Wang Q."/>
            <person name="Watt J."/>
            <person name="Xi L."/>
            <person name="Xin Y."/>
            <person name="Zhou J."/>
            <person name="Deng J."/>
            <person name="Jiang H."/>
            <person name="Liu Y."/>
            <person name="Qu J."/>
            <person name="Song X.-Z."/>
            <person name="Zhang L."/>
            <person name="Villasana D."/>
            <person name="Johnson A."/>
            <person name="Liu J."/>
            <person name="Liyanage D."/>
            <person name="Lorensuhewa L."/>
            <person name="Robinson T."/>
            <person name="Song A."/>
            <person name="Song B.-B."/>
            <person name="Dinh H."/>
            <person name="Thornton R."/>
            <person name="Coyle M."/>
            <person name="Francisco L."/>
            <person name="Jackson L."/>
            <person name="Javaid M."/>
            <person name="Korchina V."/>
            <person name="Kovar C."/>
            <person name="Mata R."/>
            <person name="Mathew T."/>
            <person name="Ngo R."/>
            <person name="Nguyen L."/>
            <person name="Nguyen N."/>
            <person name="Okwuonu G."/>
            <person name="Ongeri F."/>
            <person name="Pham C."/>
            <person name="Simmons D."/>
            <person name="Wilczek-Boney K."/>
            <person name="Hale W."/>
            <person name="Jakkamsetti A."/>
            <person name="Pham P."/>
            <person name="Ruth R."/>
            <person name="San Lucas F."/>
            <person name="Warren J."/>
            <person name="Zhang J."/>
            <person name="Zhao Z."/>
            <person name="Zhou C."/>
            <person name="Zhu D."/>
            <person name="Lee S."/>
            <person name="Bess C."/>
            <person name="Blankenburg K."/>
            <person name="Forbes L."/>
            <person name="Fu Q."/>
            <person name="Gubbala S."/>
            <person name="Hirani K."/>
            <person name="Jayaseelan J.C."/>
            <person name="Lara F."/>
            <person name="Munidasa M."/>
            <person name="Palculict T."/>
            <person name="Patil S."/>
            <person name="Pu L.-L."/>
            <person name="Saada N."/>
            <person name="Tang L."/>
            <person name="Weissenberger G."/>
            <person name="Zhu Y."/>
            <person name="Hemphill L."/>
            <person name="Shang Y."/>
            <person name="Youmans B."/>
            <person name="Ayvaz T."/>
            <person name="Ross M."/>
            <person name="Santibanez J."/>
            <person name="Aqrawi P."/>
            <person name="Gross S."/>
            <person name="Joshi V."/>
            <person name="Fowler G."/>
            <person name="Nazareth L."/>
            <person name="Reid J."/>
            <person name="Worley K."/>
            <person name="Petrosino J."/>
            <person name="Highlander S."/>
            <person name="Gibbs R."/>
        </authorList>
    </citation>
    <scope>NUCLEOTIDE SEQUENCE [LARGE SCALE GENOMIC DNA]</scope>
    <source>
        <strain evidence="1">DSM 15272</strain>
    </source>
</reference>
<dbReference type="HOGENOM" id="CLU_061724_0_0_11"/>
<dbReference type="Pfam" id="PF21863">
    <property type="entry name" value="HTH_67"/>
    <property type="match status" value="1"/>
</dbReference>
<dbReference type="eggNOG" id="COG1846">
    <property type="taxonomic scope" value="Bacteria"/>
</dbReference>
<dbReference type="RefSeq" id="WP_007078913.1">
    <property type="nucleotide sequence ID" value="NZ_CM001024.1"/>
</dbReference>
<accession>E2SC12</accession>
<dbReference type="OrthoDB" id="157052at2"/>
<proteinExistence type="predicted"/>
<name>E2SC12_9ACTN</name>
<organism evidence="1 2">
    <name type="scientific">Aeromicrobium marinum DSM 15272</name>
    <dbReference type="NCBI Taxonomy" id="585531"/>
    <lineage>
        <taxon>Bacteria</taxon>
        <taxon>Bacillati</taxon>
        <taxon>Actinomycetota</taxon>
        <taxon>Actinomycetes</taxon>
        <taxon>Propionibacteriales</taxon>
        <taxon>Nocardioidaceae</taxon>
        <taxon>Aeromicrobium</taxon>
    </lineage>
</organism>
<evidence type="ECO:0008006" key="3">
    <source>
        <dbReference type="Google" id="ProtNLM"/>
    </source>
</evidence>
<protein>
    <recommendedName>
        <fullName evidence="3">SalK</fullName>
    </recommendedName>
</protein>